<dbReference type="AlphaFoldDB" id="A0A8X8IY11"/>
<dbReference type="Proteomes" id="UP000886885">
    <property type="component" value="Chromosome 1A"/>
</dbReference>
<accession>A0A8X8IY11</accession>
<proteinExistence type="predicted"/>
<protein>
    <submittedName>
        <fullName evidence="1">Uncharacterized protein</fullName>
    </submittedName>
</protein>
<sequence>MHILNKDQAFYTMGAYYSDLRLARRIRCDIVDRGRNIKNMLVQEMENYLDAELSRCRERTHLYVMSKQGSMV</sequence>
<evidence type="ECO:0000313" key="2">
    <source>
        <dbReference type="Proteomes" id="UP000886885"/>
    </source>
</evidence>
<gene>
    <name evidence="1" type="ORF">POTOM_002651</name>
</gene>
<evidence type="ECO:0000313" key="1">
    <source>
        <dbReference type="EMBL" id="KAG6793442.1"/>
    </source>
</evidence>
<dbReference type="EMBL" id="JAAWWB010000001">
    <property type="protein sequence ID" value="KAG6793442.1"/>
    <property type="molecule type" value="Genomic_DNA"/>
</dbReference>
<reference evidence="1" key="1">
    <citation type="journal article" date="2020" name="bioRxiv">
        <title>Hybrid origin of Populus tomentosa Carr. identified through genome sequencing and phylogenomic analysis.</title>
        <authorList>
            <person name="An X."/>
            <person name="Gao K."/>
            <person name="Chen Z."/>
            <person name="Li J."/>
            <person name="Yang X."/>
            <person name="Yang X."/>
            <person name="Zhou J."/>
            <person name="Guo T."/>
            <person name="Zhao T."/>
            <person name="Huang S."/>
            <person name="Miao D."/>
            <person name="Khan W.U."/>
            <person name="Rao P."/>
            <person name="Ye M."/>
            <person name="Lei B."/>
            <person name="Liao W."/>
            <person name="Wang J."/>
            <person name="Ji L."/>
            <person name="Li Y."/>
            <person name="Guo B."/>
            <person name="Mustafa N.S."/>
            <person name="Li S."/>
            <person name="Yun Q."/>
            <person name="Keller S.R."/>
            <person name="Mao J."/>
            <person name="Zhang R."/>
            <person name="Strauss S.H."/>
        </authorList>
    </citation>
    <scope>NUCLEOTIDE SEQUENCE</scope>
    <source>
        <strain evidence="1">GM15</strain>
        <tissue evidence="1">Leaf</tissue>
    </source>
</reference>
<comment type="caution">
    <text evidence="1">The sequence shown here is derived from an EMBL/GenBank/DDBJ whole genome shotgun (WGS) entry which is preliminary data.</text>
</comment>
<name>A0A8X8IY11_POPTO</name>
<organism evidence="1 2">
    <name type="scientific">Populus tomentosa</name>
    <name type="common">Chinese white poplar</name>
    <dbReference type="NCBI Taxonomy" id="118781"/>
    <lineage>
        <taxon>Eukaryota</taxon>
        <taxon>Viridiplantae</taxon>
        <taxon>Streptophyta</taxon>
        <taxon>Embryophyta</taxon>
        <taxon>Tracheophyta</taxon>
        <taxon>Spermatophyta</taxon>
        <taxon>Magnoliopsida</taxon>
        <taxon>eudicotyledons</taxon>
        <taxon>Gunneridae</taxon>
        <taxon>Pentapetalae</taxon>
        <taxon>rosids</taxon>
        <taxon>fabids</taxon>
        <taxon>Malpighiales</taxon>
        <taxon>Salicaceae</taxon>
        <taxon>Saliceae</taxon>
        <taxon>Populus</taxon>
    </lineage>
</organism>
<keyword evidence="2" id="KW-1185">Reference proteome</keyword>